<comment type="caution">
    <text evidence="2">The sequence shown here is derived from an EMBL/GenBank/DDBJ whole genome shotgun (WGS) entry which is preliminary data.</text>
</comment>
<keyword evidence="3" id="KW-1185">Reference proteome</keyword>
<protein>
    <submittedName>
        <fullName evidence="2">Uncharacterized protein</fullName>
    </submittedName>
</protein>
<feature type="compositionally biased region" description="Low complexity" evidence="1">
    <location>
        <begin position="104"/>
        <end position="113"/>
    </location>
</feature>
<organism evidence="2 3">
    <name type="scientific">Patagioenas fasciata monilis</name>
    <dbReference type="NCBI Taxonomy" id="372326"/>
    <lineage>
        <taxon>Eukaryota</taxon>
        <taxon>Metazoa</taxon>
        <taxon>Chordata</taxon>
        <taxon>Craniata</taxon>
        <taxon>Vertebrata</taxon>
        <taxon>Euteleostomi</taxon>
        <taxon>Archelosauria</taxon>
        <taxon>Archosauria</taxon>
        <taxon>Dinosauria</taxon>
        <taxon>Saurischia</taxon>
        <taxon>Theropoda</taxon>
        <taxon>Coelurosauria</taxon>
        <taxon>Aves</taxon>
        <taxon>Neognathae</taxon>
        <taxon>Neoaves</taxon>
        <taxon>Columbimorphae</taxon>
        <taxon>Columbiformes</taxon>
        <taxon>Columbidae</taxon>
        <taxon>Patagioenas</taxon>
    </lineage>
</organism>
<dbReference type="Proteomes" id="UP000190648">
    <property type="component" value="Unassembled WGS sequence"/>
</dbReference>
<gene>
    <name evidence="2" type="ORF">AV530_015357</name>
</gene>
<feature type="region of interest" description="Disordered" evidence="1">
    <location>
        <begin position="62"/>
        <end position="113"/>
    </location>
</feature>
<evidence type="ECO:0000313" key="2">
    <source>
        <dbReference type="EMBL" id="OPJ86460.1"/>
    </source>
</evidence>
<dbReference type="AlphaFoldDB" id="A0A1V4KPS5"/>
<name>A0A1V4KPS5_PATFA</name>
<evidence type="ECO:0000256" key="1">
    <source>
        <dbReference type="SAM" id="MobiDB-lite"/>
    </source>
</evidence>
<sequence>MPLFAASPPAPPTRCWGLASSYFFPFWTATHSALFPHRPLSADSFPPAEASPRWKRLAEKVAQPKLQSGCEGTSSTQPPSSRATPLRKGRRFSSAVSAPPPGTVPAVAPPGVEAGSSVPVLKEEYIQISLSLRGKDQ</sequence>
<dbReference type="EMBL" id="LSYS01002306">
    <property type="protein sequence ID" value="OPJ86460.1"/>
    <property type="molecule type" value="Genomic_DNA"/>
</dbReference>
<evidence type="ECO:0000313" key="3">
    <source>
        <dbReference type="Proteomes" id="UP000190648"/>
    </source>
</evidence>
<feature type="compositionally biased region" description="Polar residues" evidence="1">
    <location>
        <begin position="70"/>
        <end position="83"/>
    </location>
</feature>
<proteinExistence type="predicted"/>
<reference evidence="2 3" key="1">
    <citation type="submission" date="2016-02" db="EMBL/GenBank/DDBJ databases">
        <title>Band-tailed pigeon sequencing and assembly.</title>
        <authorList>
            <person name="Soares A.E."/>
            <person name="Novak B.J."/>
            <person name="Rice E.S."/>
            <person name="O'Connell B."/>
            <person name="Chang D."/>
            <person name="Weber S."/>
            <person name="Shapiro B."/>
        </authorList>
    </citation>
    <scope>NUCLEOTIDE SEQUENCE [LARGE SCALE GENOMIC DNA]</scope>
    <source>
        <strain evidence="2">BTP2013</strain>
        <tissue evidence="2">Blood</tissue>
    </source>
</reference>
<accession>A0A1V4KPS5</accession>